<feature type="domain" description="Ribonuclease H1 N-terminal" evidence="2">
    <location>
        <begin position="85"/>
        <end position="123"/>
    </location>
</feature>
<accession>M2RBK7</accession>
<dbReference type="InterPro" id="IPR011320">
    <property type="entry name" value="RNase_H1_N"/>
</dbReference>
<feature type="compositionally biased region" description="Basic and acidic residues" evidence="1">
    <location>
        <begin position="10"/>
        <end position="22"/>
    </location>
</feature>
<gene>
    <name evidence="3" type="ORF">CERSUDRAFT_95526</name>
</gene>
<dbReference type="EMBL" id="KB445798">
    <property type="protein sequence ID" value="EMD36176.1"/>
    <property type="molecule type" value="Genomic_DNA"/>
</dbReference>
<evidence type="ECO:0000259" key="2">
    <source>
        <dbReference type="Pfam" id="PF01693"/>
    </source>
</evidence>
<protein>
    <recommendedName>
        <fullName evidence="2">Ribonuclease H1 N-terminal domain-containing protein</fullName>
    </recommendedName>
</protein>
<dbReference type="Proteomes" id="UP000016930">
    <property type="component" value="Unassembled WGS sequence"/>
</dbReference>
<dbReference type="Pfam" id="PF01693">
    <property type="entry name" value="Cauli_VI"/>
    <property type="match status" value="2"/>
</dbReference>
<dbReference type="SUPFAM" id="SSF55658">
    <property type="entry name" value="L9 N-domain-like"/>
    <property type="match status" value="2"/>
</dbReference>
<feature type="domain" description="Ribonuclease H1 N-terminal" evidence="2">
    <location>
        <begin position="178"/>
        <end position="213"/>
    </location>
</feature>
<dbReference type="Gene3D" id="3.40.970.10">
    <property type="entry name" value="Ribonuclease H1, N-terminal domain"/>
    <property type="match status" value="1"/>
</dbReference>
<dbReference type="OrthoDB" id="3254429at2759"/>
<evidence type="ECO:0000256" key="1">
    <source>
        <dbReference type="SAM" id="MobiDB-lite"/>
    </source>
</evidence>
<keyword evidence="4" id="KW-1185">Reference proteome</keyword>
<reference evidence="3 4" key="1">
    <citation type="journal article" date="2012" name="Proc. Natl. Acad. Sci. U.S.A.">
        <title>Comparative genomics of Ceriporiopsis subvermispora and Phanerochaete chrysosporium provide insight into selective ligninolysis.</title>
        <authorList>
            <person name="Fernandez-Fueyo E."/>
            <person name="Ruiz-Duenas F.J."/>
            <person name="Ferreira P."/>
            <person name="Floudas D."/>
            <person name="Hibbett D.S."/>
            <person name="Canessa P."/>
            <person name="Larrondo L.F."/>
            <person name="James T.Y."/>
            <person name="Seelenfreund D."/>
            <person name="Lobos S."/>
            <person name="Polanco R."/>
            <person name="Tello M."/>
            <person name="Honda Y."/>
            <person name="Watanabe T."/>
            <person name="Watanabe T."/>
            <person name="Ryu J.S."/>
            <person name="Kubicek C.P."/>
            <person name="Schmoll M."/>
            <person name="Gaskell J."/>
            <person name="Hammel K.E."/>
            <person name="St John F.J."/>
            <person name="Vanden Wymelenberg A."/>
            <person name="Sabat G."/>
            <person name="Splinter BonDurant S."/>
            <person name="Syed K."/>
            <person name="Yadav J.S."/>
            <person name="Doddapaneni H."/>
            <person name="Subramanian V."/>
            <person name="Lavin J.L."/>
            <person name="Oguiza J.A."/>
            <person name="Perez G."/>
            <person name="Pisabarro A.G."/>
            <person name="Ramirez L."/>
            <person name="Santoyo F."/>
            <person name="Master E."/>
            <person name="Coutinho P.M."/>
            <person name="Henrissat B."/>
            <person name="Lombard V."/>
            <person name="Magnuson J.K."/>
            <person name="Kuees U."/>
            <person name="Hori C."/>
            <person name="Igarashi K."/>
            <person name="Samejima M."/>
            <person name="Held B.W."/>
            <person name="Barry K.W."/>
            <person name="LaButti K.M."/>
            <person name="Lapidus A."/>
            <person name="Lindquist E.A."/>
            <person name="Lucas S.M."/>
            <person name="Riley R."/>
            <person name="Salamov A.A."/>
            <person name="Hoffmeister D."/>
            <person name="Schwenk D."/>
            <person name="Hadar Y."/>
            <person name="Yarden O."/>
            <person name="de Vries R.P."/>
            <person name="Wiebenga A."/>
            <person name="Stenlid J."/>
            <person name="Eastwood D."/>
            <person name="Grigoriev I.V."/>
            <person name="Berka R.M."/>
            <person name="Blanchette R.A."/>
            <person name="Kersten P."/>
            <person name="Martinez A.T."/>
            <person name="Vicuna R."/>
            <person name="Cullen D."/>
        </authorList>
    </citation>
    <scope>NUCLEOTIDE SEQUENCE [LARGE SCALE GENOMIC DNA]</scope>
    <source>
        <strain evidence="3 4">B</strain>
    </source>
</reference>
<feature type="compositionally biased region" description="Polar residues" evidence="1">
    <location>
        <begin position="28"/>
        <end position="39"/>
    </location>
</feature>
<dbReference type="InterPro" id="IPR009027">
    <property type="entry name" value="Ribosomal_bL9/RNase_H1_N"/>
</dbReference>
<dbReference type="STRING" id="914234.M2RBK7"/>
<organism evidence="3 4">
    <name type="scientific">Ceriporiopsis subvermispora (strain B)</name>
    <name type="common">White-rot fungus</name>
    <name type="synonym">Gelatoporia subvermispora</name>
    <dbReference type="NCBI Taxonomy" id="914234"/>
    <lineage>
        <taxon>Eukaryota</taxon>
        <taxon>Fungi</taxon>
        <taxon>Dikarya</taxon>
        <taxon>Basidiomycota</taxon>
        <taxon>Agaricomycotina</taxon>
        <taxon>Agaricomycetes</taxon>
        <taxon>Polyporales</taxon>
        <taxon>Gelatoporiaceae</taxon>
        <taxon>Gelatoporia</taxon>
    </lineage>
</organism>
<evidence type="ECO:0000313" key="4">
    <source>
        <dbReference type="Proteomes" id="UP000016930"/>
    </source>
</evidence>
<evidence type="ECO:0000313" key="3">
    <source>
        <dbReference type="EMBL" id="EMD36176.1"/>
    </source>
</evidence>
<dbReference type="InterPro" id="IPR037056">
    <property type="entry name" value="RNase_H1_N_sf"/>
</dbReference>
<feature type="region of interest" description="Disordered" evidence="1">
    <location>
        <begin position="1"/>
        <end position="42"/>
    </location>
</feature>
<name>M2RBK7_CERS8</name>
<dbReference type="AlphaFoldDB" id="M2RBK7"/>
<sequence>MPLPSTAKGKAREVLLQREARGKPAKPTVTTEGSPSSSLCEPAECQREARNDGVRQAGSGYHCDGGVFAPLPPARRPGSIWQGPAYVVTVGQVPGIYPTWNQCSAMIARFSGAVWKKYACEADGRAVFERALARGAVYNIPLERVRIALVDRHLYGTGDGSHPFSAGAVPAQNAHCIVVFRGLDVGVFADWLDCAELVLGVSCALYNGYDSMEAGSAAFARARDQGFVVVFESRLIDPPS</sequence>
<dbReference type="HOGENOM" id="CLU_1156258_0_0_1"/>
<proteinExistence type="predicted"/>